<dbReference type="OMA" id="QYIMTES"/>
<dbReference type="GO" id="GO:0009055">
    <property type="term" value="F:electron transfer activity"/>
    <property type="evidence" value="ECO:0007669"/>
    <property type="project" value="InterPro"/>
</dbReference>
<feature type="domain" description="Cytochrome b/b6 N-terminal region profile" evidence="2">
    <location>
        <begin position="1"/>
        <end position="59"/>
    </location>
</feature>
<dbReference type="STRING" id="4072.A0A2G2ZH99"/>
<dbReference type="PROSITE" id="PS51002">
    <property type="entry name" value="CYTB_NTER"/>
    <property type="match status" value="1"/>
</dbReference>
<gene>
    <name evidence="3" type="ORF">T459_14392</name>
</gene>
<dbReference type="Gramene" id="PHT81377">
    <property type="protein sequence ID" value="PHT81377"/>
    <property type="gene ID" value="T459_14392"/>
</dbReference>
<dbReference type="AlphaFoldDB" id="A0A2G2ZH99"/>
<dbReference type="InterPro" id="IPR016174">
    <property type="entry name" value="Di-haem_cyt_TM"/>
</dbReference>
<dbReference type="GO" id="GO:0022904">
    <property type="term" value="P:respiratory electron transport chain"/>
    <property type="evidence" value="ECO:0007669"/>
    <property type="project" value="InterPro"/>
</dbReference>
<sequence length="59" mass="6920">MIEIQAITDDITSKYVFPHVNIFYFLGEIMFACFLEQVATGFTMTFYYRPTVTEAFAYI</sequence>
<protein>
    <recommendedName>
        <fullName evidence="2">Cytochrome b/b6 N-terminal region profile domain-containing protein</fullName>
    </recommendedName>
</protein>
<evidence type="ECO:0000256" key="1">
    <source>
        <dbReference type="SAM" id="Phobius"/>
    </source>
</evidence>
<dbReference type="GO" id="GO:0016491">
    <property type="term" value="F:oxidoreductase activity"/>
    <property type="evidence" value="ECO:0007669"/>
    <property type="project" value="InterPro"/>
</dbReference>
<dbReference type="InterPro" id="IPR005797">
    <property type="entry name" value="Cyt_b/b6_N"/>
</dbReference>
<proteinExistence type="predicted"/>
<accession>A0A2G2ZH99</accession>
<dbReference type="Pfam" id="PF00033">
    <property type="entry name" value="Cytochrome_B"/>
    <property type="match status" value="1"/>
</dbReference>
<dbReference type="SUPFAM" id="SSF81342">
    <property type="entry name" value="Transmembrane di-heme cytochromes"/>
    <property type="match status" value="1"/>
</dbReference>
<feature type="transmembrane region" description="Helical" evidence="1">
    <location>
        <begin position="22"/>
        <end position="48"/>
    </location>
</feature>
<organism evidence="3 4">
    <name type="scientific">Capsicum annuum</name>
    <name type="common">Capsicum pepper</name>
    <dbReference type="NCBI Taxonomy" id="4072"/>
    <lineage>
        <taxon>Eukaryota</taxon>
        <taxon>Viridiplantae</taxon>
        <taxon>Streptophyta</taxon>
        <taxon>Embryophyta</taxon>
        <taxon>Tracheophyta</taxon>
        <taxon>Spermatophyta</taxon>
        <taxon>Magnoliopsida</taxon>
        <taxon>eudicotyledons</taxon>
        <taxon>Gunneridae</taxon>
        <taxon>Pentapetalae</taxon>
        <taxon>asterids</taxon>
        <taxon>lamiids</taxon>
        <taxon>Solanales</taxon>
        <taxon>Solanaceae</taxon>
        <taxon>Solanoideae</taxon>
        <taxon>Capsiceae</taxon>
        <taxon>Capsicum</taxon>
    </lineage>
</organism>
<reference evidence="3 4" key="2">
    <citation type="journal article" date="2017" name="Genome Biol.">
        <title>New reference genome sequences of hot pepper reveal the massive evolution of plant disease-resistance genes by retroduplication.</title>
        <authorList>
            <person name="Kim S."/>
            <person name="Park J."/>
            <person name="Yeom S.I."/>
            <person name="Kim Y.M."/>
            <person name="Seo E."/>
            <person name="Kim K.T."/>
            <person name="Kim M.S."/>
            <person name="Lee J.M."/>
            <person name="Cheong K."/>
            <person name="Shin H.S."/>
            <person name="Kim S.B."/>
            <person name="Han K."/>
            <person name="Lee J."/>
            <person name="Park M."/>
            <person name="Lee H.A."/>
            <person name="Lee H.Y."/>
            <person name="Lee Y."/>
            <person name="Oh S."/>
            <person name="Lee J.H."/>
            <person name="Choi E."/>
            <person name="Choi E."/>
            <person name="Lee S.E."/>
            <person name="Jeon J."/>
            <person name="Kim H."/>
            <person name="Choi G."/>
            <person name="Song H."/>
            <person name="Lee J."/>
            <person name="Lee S.C."/>
            <person name="Kwon J.K."/>
            <person name="Lee H.Y."/>
            <person name="Koo N."/>
            <person name="Hong Y."/>
            <person name="Kim R.W."/>
            <person name="Kang W.H."/>
            <person name="Huh J.H."/>
            <person name="Kang B.C."/>
            <person name="Yang T.J."/>
            <person name="Lee Y.H."/>
            <person name="Bennetzen J.L."/>
            <person name="Choi D."/>
        </authorList>
    </citation>
    <scope>NUCLEOTIDE SEQUENCE [LARGE SCALE GENOMIC DNA]</scope>
    <source>
        <strain evidence="4">cv. CM334</strain>
    </source>
</reference>
<dbReference type="Gene3D" id="1.20.810.10">
    <property type="entry name" value="Cytochrome Bc1 Complex, Chain C"/>
    <property type="match status" value="1"/>
</dbReference>
<keyword evidence="1" id="KW-0472">Membrane</keyword>
<dbReference type="GO" id="GO:0016020">
    <property type="term" value="C:membrane"/>
    <property type="evidence" value="ECO:0007669"/>
    <property type="project" value="InterPro"/>
</dbReference>
<dbReference type="InterPro" id="IPR027387">
    <property type="entry name" value="Cytb/b6-like_sf"/>
</dbReference>
<dbReference type="EMBL" id="AYRZ02000005">
    <property type="protein sequence ID" value="PHT81377.1"/>
    <property type="molecule type" value="Genomic_DNA"/>
</dbReference>
<comment type="caution">
    <text evidence="3">The sequence shown here is derived from an EMBL/GenBank/DDBJ whole genome shotgun (WGS) entry which is preliminary data.</text>
</comment>
<dbReference type="Proteomes" id="UP000222542">
    <property type="component" value="Unassembled WGS sequence"/>
</dbReference>
<reference evidence="3 4" key="1">
    <citation type="journal article" date="2014" name="Nat. Genet.">
        <title>Genome sequence of the hot pepper provides insights into the evolution of pungency in Capsicum species.</title>
        <authorList>
            <person name="Kim S."/>
            <person name="Park M."/>
            <person name="Yeom S.I."/>
            <person name="Kim Y.M."/>
            <person name="Lee J.M."/>
            <person name="Lee H.A."/>
            <person name="Seo E."/>
            <person name="Choi J."/>
            <person name="Cheong K."/>
            <person name="Kim K.T."/>
            <person name="Jung K."/>
            <person name="Lee G.W."/>
            <person name="Oh S.K."/>
            <person name="Bae C."/>
            <person name="Kim S.B."/>
            <person name="Lee H.Y."/>
            <person name="Kim S.Y."/>
            <person name="Kim M.S."/>
            <person name="Kang B.C."/>
            <person name="Jo Y.D."/>
            <person name="Yang H.B."/>
            <person name="Jeong H.J."/>
            <person name="Kang W.H."/>
            <person name="Kwon J.K."/>
            <person name="Shin C."/>
            <person name="Lim J.Y."/>
            <person name="Park J.H."/>
            <person name="Huh J.H."/>
            <person name="Kim J.S."/>
            <person name="Kim B.D."/>
            <person name="Cohen O."/>
            <person name="Paran I."/>
            <person name="Suh M.C."/>
            <person name="Lee S.B."/>
            <person name="Kim Y.K."/>
            <person name="Shin Y."/>
            <person name="Noh S.J."/>
            <person name="Park J."/>
            <person name="Seo Y.S."/>
            <person name="Kwon S.Y."/>
            <person name="Kim H.A."/>
            <person name="Park J.M."/>
            <person name="Kim H.J."/>
            <person name="Choi S.B."/>
            <person name="Bosland P.W."/>
            <person name="Reeves G."/>
            <person name="Jo S.H."/>
            <person name="Lee B.W."/>
            <person name="Cho H.T."/>
            <person name="Choi H.S."/>
            <person name="Lee M.S."/>
            <person name="Yu Y."/>
            <person name="Do Choi Y."/>
            <person name="Park B.S."/>
            <person name="van Deynze A."/>
            <person name="Ashrafi H."/>
            <person name="Hill T."/>
            <person name="Kim W.T."/>
            <person name="Pai H.S."/>
            <person name="Ahn H.K."/>
            <person name="Yeam I."/>
            <person name="Giovannoni J.J."/>
            <person name="Rose J.K."/>
            <person name="Sorensen I."/>
            <person name="Lee S.J."/>
            <person name="Kim R.W."/>
            <person name="Choi I.Y."/>
            <person name="Choi B.S."/>
            <person name="Lim J.S."/>
            <person name="Lee Y.H."/>
            <person name="Choi D."/>
        </authorList>
    </citation>
    <scope>NUCLEOTIDE SEQUENCE [LARGE SCALE GENOMIC DNA]</scope>
    <source>
        <strain evidence="4">cv. CM334</strain>
    </source>
</reference>
<evidence type="ECO:0000313" key="4">
    <source>
        <dbReference type="Proteomes" id="UP000222542"/>
    </source>
</evidence>
<evidence type="ECO:0000313" key="3">
    <source>
        <dbReference type="EMBL" id="PHT81377.1"/>
    </source>
</evidence>
<keyword evidence="1" id="KW-0812">Transmembrane</keyword>
<name>A0A2G2ZH99_CAPAN</name>
<dbReference type="PANTHER" id="PTHR19271">
    <property type="entry name" value="CYTOCHROME B"/>
    <property type="match status" value="1"/>
</dbReference>
<dbReference type="PANTHER" id="PTHR19271:SF16">
    <property type="entry name" value="CYTOCHROME B"/>
    <property type="match status" value="1"/>
</dbReference>
<keyword evidence="1" id="KW-1133">Transmembrane helix</keyword>
<evidence type="ECO:0000259" key="2">
    <source>
        <dbReference type="PROSITE" id="PS51002"/>
    </source>
</evidence>
<keyword evidence="4" id="KW-1185">Reference proteome</keyword>